<keyword evidence="5 6" id="KW-0472">Membrane</keyword>
<accession>A0A318H4X5</accession>
<dbReference type="PANTHER" id="PTHR30086">
    <property type="entry name" value="ARGININE EXPORTER PROTEIN ARGO"/>
    <property type="match status" value="1"/>
</dbReference>
<dbReference type="GO" id="GO:0005886">
    <property type="term" value="C:plasma membrane"/>
    <property type="evidence" value="ECO:0007669"/>
    <property type="project" value="UniProtKB-SubCell"/>
</dbReference>
<evidence type="ECO:0000313" key="7">
    <source>
        <dbReference type="EMBL" id="PXW94192.1"/>
    </source>
</evidence>
<keyword evidence="4 6" id="KW-1133">Transmembrane helix</keyword>
<feature type="transmembrane region" description="Helical" evidence="6">
    <location>
        <begin position="69"/>
        <end position="87"/>
    </location>
</feature>
<evidence type="ECO:0000313" key="8">
    <source>
        <dbReference type="Proteomes" id="UP000247811"/>
    </source>
</evidence>
<dbReference type="Proteomes" id="UP000247811">
    <property type="component" value="Unassembled WGS sequence"/>
</dbReference>
<dbReference type="PANTHER" id="PTHR30086:SF20">
    <property type="entry name" value="ARGININE EXPORTER PROTEIN ARGO-RELATED"/>
    <property type="match status" value="1"/>
</dbReference>
<name>A0A318H4X5_9BURK</name>
<dbReference type="InterPro" id="IPR001123">
    <property type="entry name" value="LeuE-type"/>
</dbReference>
<evidence type="ECO:0000256" key="3">
    <source>
        <dbReference type="ARBA" id="ARBA00022692"/>
    </source>
</evidence>
<evidence type="ECO:0000256" key="6">
    <source>
        <dbReference type="SAM" id="Phobius"/>
    </source>
</evidence>
<keyword evidence="3 6" id="KW-0812">Transmembrane</keyword>
<dbReference type="AlphaFoldDB" id="A0A318H4X5"/>
<dbReference type="GO" id="GO:0015171">
    <property type="term" value="F:amino acid transmembrane transporter activity"/>
    <property type="evidence" value="ECO:0007669"/>
    <property type="project" value="TreeGrafter"/>
</dbReference>
<gene>
    <name evidence="7" type="ORF">C7444_11587</name>
</gene>
<proteinExistence type="predicted"/>
<feature type="transmembrane region" description="Helical" evidence="6">
    <location>
        <begin position="151"/>
        <end position="170"/>
    </location>
</feature>
<dbReference type="RefSeq" id="WP_110401699.1">
    <property type="nucleotide sequence ID" value="NZ_QJJS01000015.1"/>
</dbReference>
<sequence length="209" mass="22151">MQASTPFLMGLASCLGLIIAIGAQNAFVLRQGLRREHVATVIVVCALCDALLILLGTAGMGWIASAAPWAVTAMTAVGVAFLLVYGLQAARRAWQDGVASLAMADASARPASQRRVALQSAAFCFLNPHAWLDTTVLLGSLAQSQEGLQRWVFAAGAVTGSVLWFTGLGLLARQLTPWFRSPTAWRRLDALIALMMFGLALGLSLKAVR</sequence>
<evidence type="ECO:0000256" key="1">
    <source>
        <dbReference type="ARBA" id="ARBA00004651"/>
    </source>
</evidence>
<feature type="transmembrane region" description="Helical" evidence="6">
    <location>
        <begin position="41"/>
        <end position="63"/>
    </location>
</feature>
<dbReference type="OrthoDB" id="5638726at2"/>
<comment type="subcellular location">
    <subcellularLocation>
        <location evidence="1">Cell membrane</location>
        <topology evidence="1">Multi-pass membrane protein</topology>
    </subcellularLocation>
</comment>
<evidence type="ECO:0000256" key="5">
    <source>
        <dbReference type="ARBA" id="ARBA00023136"/>
    </source>
</evidence>
<comment type="caution">
    <text evidence="7">The sequence shown here is derived from an EMBL/GenBank/DDBJ whole genome shotgun (WGS) entry which is preliminary data.</text>
</comment>
<dbReference type="EMBL" id="QJJS01000015">
    <property type="protein sequence ID" value="PXW94192.1"/>
    <property type="molecule type" value="Genomic_DNA"/>
</dbReference>
<organism evidence="7 8">
    <name type="scientific">Sphaerotilus hippei</name>
    <dbReference type="NCBI Taxonomy" id="744406"/>
    <lineage>
        <taxon>Bacteria</taxon>
        <taxon>Pseudomonadati</taxon>
        <taxon>Pseudomonadota</taxon>
        <taxon>Betaproteobacteria</taxon>
        <taxon>Burkholderiales</taxon>
        <taxon>Sphaerotilaceae</taxon>
        <taxon>Sphaerotilus</taxon>
    </lineage>
</organism>
<keyword evidence="8" id="KW-1185">Reference proteome</keyword>
<feature type="transmembrane region" description="Helical" evidence="6">
    <location>
        <begin position="6"/>
        <end position="29"/>
    </location>
</feature>
<evidence type="ECO:0000256" key="2">
    <source>
        <dbReference type="ARBA" id="ARBA00022475"/>
    </source>
</evidence>
<reference evidence="7 8" key="1">
    <citation type="submission" date="2018-05" db="EMBL/GenBank/DDBJ databases">
        <title>Genomic Encyclopedia of Type Strains, Phase IV (KMG-IV): sequencing the most valuable type-strain genomes for metagenomic binning, comparative biology and taxonomic classification.</title>
        <authorList>
            <person name="Goeker M."/>
        </authorList>
    </citation>
    <scope>NUCLEOTIDE SEQUENCE [LARGE SCALE GENOMIC DNA]</scope>
    <source>
        <strain evidence="7 8">DSM 566</strain>
    </source>
</reference>
<evidence type="ECO:0000256" key="4">
    <source>
        <dbReference type="ARBA" id="ARBA00022989"/>
    </source>
</evidence>
<protein>
    <submittedName>
        <fullName evidence="7">L-lysine exporter family protein LysE/ArgO</fullName>
    </submittedName>
</protein>
<feature type="transmembrane region" description="Helical" evidence="6">
    <location>
        <begin position="190"/>
        <end position="208"/>
    </location>
</feature>
<dbReference type="Pfam" id="PF01810">
    <property type="entry name" value="LysE"/>
    <property type="match status" value="1"/>
</dbReference>
<keyword evidence="2" id="KW-1003">Cell membrane</keyword>